<feature type="compositionally biased region" description="Low complexity" evidence="1">
    <location>
        <begin position="264"/>
        <end position="283"/>
    </location>
</feature>
<feature type="compositionally biased region" description="Basic and acidic residues" evidence="1">
    <location>
        <begin position="218"/>
        <end position="227"/>
    </location>
</feature>
<feature type="compositionally biased region" description="Low complexity" evidence="1">
    <location>
        <begin position="290"/>
        <end position="309"/>
    </location>
</feature>
<organism evidence="2">
    <name type="scientific">Mustela putorius furo</name>
    <name type="common">European domestic ferret</name>
    <name type="synonym">Mustela furo</name>
    <dbReference type="NCBI Taxonomy" id="9669"/>
    <lineage>
        <taxon>Eukaryota</taxon>
        <taxon>Metazoa</taxon>
        <taxon>Chordata</taxon>
        <taxon>Craniata</taxon>
        <taxon>Vertebrata</taxon>
        <taxon>Euteleostomi</taxon>
        <taxon>Mammalia</taxon>
        <taxon>Eutheria</taxon>
        <taxon>Laurasiatheria</taxon>
        <taxon>Carnivora</taxon>
        <taxon>Caniformia</taxon>
        <taxon>Musteloidea</taxon>
        <taxon>Mustelidae</taxon>
        <taxon>Mustelinae</taxon>
        <taxon>Mustela</taxon>
    </lineage>
</organism>
<proteinExistence type="predicted"/>
<feature type="region of interest" description="Disordered" evidence="1">
    <location>
        <begin position="215"/>
        <end position="309"/>
    </location>
</feature>
<sequence>LLSLGALALGLGDHILVESLHRALEAGKLHHGVGDLLQPQRRHALVEGPQALLREHPRGGGAQHAGEAGLRLHAHLHRLHGGQRHIGKELGAGGRGQVQAGSPLVRPLRAQQLAVADLEDLVEPELEQALQGVPQEGRGPASGQAAQPVLAHRRTEAAEDALVLAGVRLHAALDQVQGHDGRVRQPAAQHAAQAAQQQVPRGAILVALLLLLPRHRRPPEPTPERARASRLPASVTASVTHDRARSGDTLWSPELFPRGGRGTSACASCASPARPRAQRSGRSVGRSGWATGAAGSRQASSAQAPVWKQ</sequence>
<protein>
    <submittedName>
        <fullName evidence="2">Uncharacterized protein</fullName>
    </submittedName>
</protein>
<evidence type="ECO:0000313" key="2">
    <source>
        <dbReference type="Ensembl" id="ENSMPUP00000006241.1"/>
    </source>
</evidence>
<dbReference type="HOGENOM" id="CLU_900044_0_0_1"/>
<dbReference type="EMBL" id="AEYP01084168">
    <property type="status" value="NOT_ANNOTATED_CDS"/>
    <property type="molecule type" value="Genomic_DNA"/>
</dbReference>
<evidence type="ECO:0000256" key="1">
    <source>
        <dbReference type="SAM" id="MobiDB-lite"/>
    </source>
</evidence>
<dbReference type="Ensembl" id="ENSMPUT00000006350.1">
    <property type="protein sequence ID" value="ENSMPUP00000006241.1"/>
    <property type="gene ID" value="ENSMPUG00000006295.1"/>
</dbReference>
<reference evidence="2" key="1">
    <citation type="submission" date="2024-06" db="UniProtKB">
        <authorList>
            <consortium name="Ensembl"/>
        </authorList>
    </citation>
    <scope>IDENTIFICATION</scope>
</reference>
<accession>M3Y4J0</accession>
<dbReference type="InParanoid" id="M3Y4J0"/>
<name>M3Y4J0_MUSPF</name>
<dbReference type="AlphaFoldDB" id="M3Y4J0"/>